<proteinExistence type="predicted"/>
<comment type="caution">
    <text evidence="1">The sequence shown here is derived from an EMBL/GenBank/DDBJ whole genome shotgun (WGS) entry which is preliminary data.</text>
</comment>
<reference evidence="1" key="1">
    <citation type="journal article" date="2021" name="Nat. Commun.">
        <title>Genetic determinants of endophytism in the Arabidopsis root mycobiome.</title>
        <authorList>
            <person name="Mesny F."/>
            <person name="Miyauchi S."/>
            <person name="Thiergart T."/>
            <person name="Pickel B."/>
            <person name="Atanasova L."/>
            <person name="Karlsson M."/>
            <person name="Huettel B."/>
            <person name="Barry K.W."/>
            <person name="Haridas S."/>
            <person name="Chen C."/>
            <person name="Bauer D."/>
            <person name="Andreopoulos W."/>
            <person name="Pangilinan J."/>
            <person name="LaButti K."/>
            <person name="Riley R."/>
            <person name="Lipzen A."/>
            <person name="Clum A."/>
            <person name="Drula E."/>
            <person name="Henrissat B."/>
            <person name="Kohler A."/>
            <person name="Grigoriev I.V."/>
            <person name="Martin F.M."/>
            <person name="Hacquard S."/>
        </authorList>
    </citation>
    <scope>NUCLEOTIDE SEQUENCE</scope>
    <source>
        <strain evidence="1">MPI-CAGE-AT-0021</strain>
    </source>
</reference>
<protein>
    <submittedName>
        <fullName evidence="1">Uncharacterized protein</fullName>
    </submittedName>
</protein>
<dbReference type="Proteomes" id="UP000717696">
    <property type="component" value="Unassembled WGS sequence"/>
</dbReference>
<gene>
    <name evidence="1" type="ORF">B0J13DRAFT_542973</name>
</gene>
<organism evidence="1 2">
    <name type="scientific">Dactylonectria estremocensis</name>
    <dbReference type="NCBI Taxonomy" id="1079267"/>
    <lineage>
        <taxon>Eukaryota</taxon>
        <taxon>Fungi</taxon>
        <taxon>Dikarya</taxon>
        <taxon>Ascomycota</taxon>
        <taxon>Pezizomycotina</taxon>
        <taxon>Sordariomycetes</taxon>
        <taxon>Hypocreomycetidae</taxon>
        <taxon>Hypocreales</taxon>
        <taxon>Nectriaceae</taxon>
        <taxon>Dactylonectria</taxon>
    </lineage>
</organism>
<evidence type="ECO:0000313" key="2">
    <source>
        <dbReference type="Proteomes" id="UP000717696"/>
    </source>
</evidence>
<keyword evidence="2" id="KW-1185">Reference proteome</keyword>
<name>A0A9P9FCK6_9HYPO</name>
<evidence type="ECO:0000313" key="1">
    <source>
        <dbReference type="EMBL" id="KAH7157882.1"/>
    </source>
</evidence>
<sequence length="204" mass="22573">MINEESDPAAWVREEIGFRSLAFSLPVPTASPAGSVSQSLDNCRLHLQRIVQQFDSRGPTLEQQFAHLEVLQQTVAGASAMANTIHGFATHSGEMLQRQAAELDVNISRYNRDPYHLPELLRLGKIPIPYISHLVQELSQQHSTKYHDYHRMCLASSDAMGNFRQHTALMGKAIQALSGELDGMRIMGGELGRLSVLQGSPVID</sequence>
<dbReference type="EMBL" id="JAGMUU010000003">
    <property type="protein sequence ID" value="KAH7157882.1"/>
    <property type="molecule type" value="Genomic_DNA"/>
</dbReference>
<dbReference type="AlphaFoldDB" id="A0A9P9FCK6"/>
<accession>A0A9P9FCK6</accession>